<protein>
    <recommendedName>
        <fullName evidence="4">DUF3592 domain-containing protein</fullName>
    </recommendedName>
</protein>
<evidence type="ECO:0008006" key="4">
    <source>
        <dbReference type="Google" id="ProtNLM"/>
    </source>
</evidence>
<keyword evidence="1" id="KW-0812">Transmembrane</keyword>
<dbReference type="KEGG" id="gaw:V144x_28970"/>
<accession>A0A517VWR1</accession>
<reference evidence="2 3" key="1">
    <citation type="submission" date="2019-03" db="EMBL/GenBank/DDBJ databases">
        <title>Deep-cultivation of Planctomycetes and their phenomic and genomic characterization uncovers novel biology.</title>
        <authorList>
            <person name="Wiegand S."/>
            <person name="Jogler M."/>
            <person name="Boedeker C."/>
            <person name="Pinto D."/>
            <person name="Vollmers J."/>
            <person name="Rivas-Marin E."/>
            <person name="Kohn T."/>
            <person name="Peeters S.H."/>
            <person name="Heuer A."/>
            <person name="Rast P."/>
            <person name="Oberbeckmann S."/>
            <person name="Bunk B."/>
            <person name="Jeske O."/>
            <person name="Meyerdierks A."/>
            <person name="Storesund J.E."/>
            <person name="Kallscheuer N."/>
            <person name="Luecker S."/>
            <person name="Lage O.M."/>
            <person name="Pohl T."/>
            <person name="Merkel B.J."/>
            <person name="Hornburger P."/>
            <person name="Mueller R.-W."/>
            <person name="Bruemmer F."/>
            <person name="Labrenz M."/>
            <person name="Spormann A.M."/>
            <person name="Op den Camp H."/>
            <person name="Overmann J."/>
            <person name="Amann R."/>
            <person name="Jetten M.S.M."/>
            <person name="Mascher T."/>
            <person name="Medema M.H."/>
            <person name="Devos D.P."/>
            <person name="Kaster A.-K."/>
            <person name="Ovreas L."/>
            <person name="Rohde M."/>
            <person name="Galperin M.Y."/>
            <person name="Jogler C."/>
        </authorList>
    </citation>
    <scope>NUCLEOTIDE SEQUENCE [LARGE SCALE GENOMIC DNA]</scope>
    <source>
        <strain evidence="2 3">V144</strain>
    </source>
</reference>
<evidence type="ECO:0000313" key="2">
    <source>
        <dbReference type="EMBL" id="QDT97422.1"/>
    </source>
</evidence>
<keyword evidence="1" id="KW-0472">Membrane</keyword>
<organism evidence="2 3">
    <name type="scientific">Gimesia aquarii</name>
    <dbReference type="NCBI Taxonomy" id="2527964"/>
    <lineage>
        <taxon>Bacteria</taxon>
        <taxon>Pseudomonadati</taxon>
        <taxon>Planctomycetota</taxon>
        <taxon>Planctomycetia</taxon>
        <taxon>Planctomycetales</taxon>
        <taxon>Planctomycetaceae</taxon>
        <taxon>Gimesia</taxon>
    </lineage>
</organism>
<dbReference type="RefSeq" id="WP_144985773.1">
    <property type="nucleotide sequence ID" value="NZ_CP037920.1"/>
</dbReference>
<feature type="transmembrane region" description="Helical" evidence="1">
    <location>
        <begin position="7"/>
        <end position="30"/>
    </location>
</feature>
<sequence>MKKVLLYIFGYTFSAVIILMVCAVPVFGVYELGKTTWYLTQFEHDTGTVVGCTGKRFKHKSKYAYVVETKNGARITGRWYGSKSHCERQKGKTVAVLINPENKQEGVVNSFMDRWFLPLALLSLPGLFLYGYLKKRKEKYKSAESVSEIE</sequence>
<name>A0A517VWR1_9PLAN</name>
<proteinExistence type="predicted"/>
<dbReference type="AlphaFoldDB" id="A0A517VWR1"/>
<evidence type="ECO:0000256" key="1">
    <source>
        <dbReference type="SAM" id="Phobius"/>
    </source>
</evidence>
<keyword evidence="1" id="KW-1133">Transmembrane helix</keyword>
<evidence type="ECO:0000313" key="3">
    <source>
        <dbReference type="Proteomes" id="UP000318704"/>
    </source>
</evidence>
<dbReference type="EMBL" id="CP037920">
    <property type="protein sequence ID" value="QDT97422.1"/>
    <property type="molecule type" value="Genomic_DNA"/>
</dbReference>
<dbReference type="Proteomes" id="UP000318704">
    <property type="component" value="Chromosome"/>
</dbReference>
<feature type="transmembrane region" description="Helical" evidence="1">
    <location>
        <begin position="115"/>
        <end position="133"/>
    </location>
</feature>
<gene>
    <name evidence="2" type="ORF">V144x_28970</name>
</gene>